<organism evidence="2 3">
    <name type="scientific">Tagetes erecta</name>
    <name type="common">African marigold</name>
    <dbReference type="NCBI Taxonomy" id="13708"/>
    <lineage>
        <taxon>Eukaryota</taxon>
        <taxon>Viridiplantae</taxon>
        <taxon>Streptophyta</taxon>
        <taxon>Embryophyta</taxon>
        <taxon>Tracheophyta</taxon>
        <taxon>Spermatophyta</taxon>
        <taxon>Magnoliopsida</taxon>
        <taxon>eudicotyledons</taxon>
        <taxon>Gunneridae</taxon>
        <taxon>Pentapetalae</taxon>
        <taxon>asterids</taxon>
        <taxon>campanulids</taxon>
        <taxon>Asterales</taxon>
        <taxon>Asteraceae</taxon>
        <taxon>Asteroideae</taxon>
        <taxon>Heliantheae alliance</taxon>
        <taxon>Tageteae</taxon>
        <taxon>Tagetes</taxon>
    </lineage>
</organism>
<evidence type="ECO:0000313" key="3">
    <source>
        <dbReference type="Proteomes" id="UP001229421"/>
    </source>
</evidence>
<dbReference type="PANTHER" id="PTHR33116:SF78">
    <property type="entry name" value="OS12G0587133 PROTEIN"/>
    <property type="match status" value="1"/>
</dbReference>
<keyword evidence="3" id="KW-1185">Reference proteome</keyword>
<dbReference type="PANTHER" id="PTHR33116">
    <property type="entry name" value="REVERSE TRANSCRIPTASE ZINC-BINDING DOMAIN-CONTAINING PROTEIN-RELATED-RELATED"/>
    <property type="match status" value="1"/>
</dbReference>
<evidence type="ECO:0000259" key="1">
    <source>
        <dbReference type="Pfam" id="PF13966"/>
    </source>
</evidence>
<comment type="caution">
    <text evidence="2">The sequence shown here is derived from an EMBL/GenBank/DDBJ whole genome shotgun (WGS) entry which is preliminary data.</text>
</comment>
<reference evidence="2" key="1">
    <citation type="journal article" date="2023" name="bioRxiv">
        <title>Improved chromosome-level genome assembly for marigold (Tagetes erecta).</title>
        <authorList>
            <person name="Jiang F."/>
            <person name="Yuan L."/>
            <person name="Wang S."/>
            <person name="Wang H."/>
            <person name="Xu D."/>
            <person name="Wang A."/>
            <person name="Fan W."/>
        </authorList>
    </citation>
    <scope>NUCLEOTIDE SEQUENCE</scope>
    <source>
        <strain evidence="2">WSJ</strain>
        <tissue evidence="2">Leaf</tissue>
    </source>
</reference>
<dbReference type="EMBL" id="JAUHHV010000011">
    <property type="protein sequence ID" value="KAK1408960.1"/>
    <property type="molecule type" value="Genomic_DNA"/>
</dbReference>
<evidence type="ECO:0000313" key="2">
    <source>
        <dbReference type="EMBL" id="KAK1408960.1"/>
    </source>
</evidence>
<sequence length="265" mass="30222">MVLSRFPTKNKVSQLSNQVSRSQASNLVIYLVCPACLTRSGSHDKLVVLVRSSLTTPSPMLTFLQFYHVEASGSFSTGSCRNLLSLVDTSSSSRSISWLKWIPANVLSFIWKLDLDRIAVTTNLIHRGIPNLPASCALCSAEPEDTNHLFIRCDFAKEVWVRVSWWVSYDFTGVSSIKELTNPPHNQRLSHIHAKTIILIVYSTLWILWTNRNKWIFQRRRVSINGIIEDIKSNSYLWATHRGSKIQGDWDIWCIDPMRGLQVCD</sequence>
<name>A0AAD8NB47_TARER</name>
<accession>A0AAD8NB47</accession>
<protein>
    <recommendedName>
        <fullName evidence="1">Reverse transcriptase zinc-binding domain-containing protein</fullName>
    </recommendedName>
</protein>
<proteinExistence type="predicted"/>
<dbReference type="AlphaFoldDB" id="A0AAD8NB47"/>
<dbReference type="Proteomes" id="UP001229421">
    <property type="component" value="Unassembled WGS sequence"/>
</dbReference>
<feature type="domain" description="Reverse transcriptase zinc-binding" evidence="1">
    <location>
        <begin position="75"/>
        <end position="160"/>
    </location>
</feature>
<gene>
    <name evidence="2" type="ORF">QVD17_41141</name>
</gene>
<dbReference type="InterPro" id="IPR026960">
    <property type="entry name" value="RVT-Znf"/>
</dbReference>
<dbReference type="Pfam" id="PF13966">
    <property type="entry name" value="zf-RVT"/>
    <property type="match status" value="1"/>
</dbReference>